<name>A0A225DL52_9BACT</name>
<dbReference type="EMBL" id="NIDE01000005">
    <property type="protein sequence ID" value="OWK42220.1"/>
    <property type="molecule type" value="Genomic_DNA"/>
</dbReference>
<organism evidence="1 2">
    <name type="scientific">Fimbriiglobus ruber</name>
    <dbReference type="NCBI Taxonomy" id="1908690"/>
    <lineage>
        <taxon>Bacteria</taxon>
        <taxon>Pseudomonadati</taxon>
        <taxon>Planctomycetota</taxon>
        <taxon>Planctomycetia</taxon>
        <taxon>Gemmatales</taxon>
        <taxon>Gemmataceae</taxon>
        <taxon>Fimbriiglobus</taxon>
    </lineage>
</organism>
<dbReference type="AlphaFoldDB" id="A0A225DL52"/>
<proteinExistence type="predicted"/>
<sequence length="42" mass="4780">MPDFTGKDTQALLTYTVSVAYLYHECEAKQTALAQWSKDINQ</sequence>
<accession>A0A225DL52</accession>
<comment type="caution">
    <text evidence="1">The sequence shown here is derived from an EMBL/GenBank/DDBJ whole genome shotgun (WGS) entry which is preliminary data.</text>
</comment>
<keyword evidence="2" id="KW-1185">Reference proteome</keyword>
<protein>
    <submittedName>
        <fullName evidence="1">Uncharacterized protein</fullName>
    </submittedName>
</protein>
<evidence type="ECO:0000313" key="1">
    <source>
        <dbReference type="EMBL" id="OWK42220.1"/>
    </source>
</evidence>
<gene>
    <name evidence="1" type="ORF">FRUB_04298</name>
</gene>
<dbReference type="Proteomes" id="UP000214646">
    <property type="component" value="Unassembled WGS sequence"/>
</dbReference>
<reference evidence="2" key="1">
    <citation type="submission" date="2017-06" db="EMBL/GenBank/DDBJ databases">
        <title>Genome analysis of Fimbriiglobus ruber SP5, the first member of the order Planctomycetales with confirmed chitinolytic capability.</title>
        <authorList>
            <person name="Ravin N.V."/>
            <person name="Rakitin A.L."/>
            <person name="Ivanova A.A."/>
            <person name="Beletsky A.V."/>
            <person name="Kulichevskaya I.S."/>
            <person name="Mardanov A.V."/>
            <person name="Dedysh S.N."/>
        </authorList>
    </citation>
    <scope>NUCLEOTIDE SEQUENCE [LARGE SCALE GENOMIC DNA]</scope>
    <source>
        <strain evidence="2">SP5</strain>
    </source>
</reference>
<evidence type="ECO:0000313" key="2">
    <source>
        <dbReference type="Proteomes" id="UP000214646"/>
    </source>
</evidence>